<dbReference type="EMBL" id="CAFBRD010000021">
    <property type="protein sequence ID" value="CAB5075833.1"/>
    <property type="molecule type" value="Genomic_DNA"/>
</dbReference>
<dbReference type="Pfam" id="PF05191">
    <property type="entry name" value="ADK_lid"/>
    <property type="match status" value="1"/>
</dbReference>
<dbReference type="Pfam" id="PF00406">
    <property type="entry name" value="ADK"/>
    <property type="match status" value="1"/>
</dbReference>
<dbReference type="EMBL" id="CAFBNJ010000033">
    <property type="protein sequence ID" value="CAB4950547.1"/>
    <property type="molecule type" value="Genomic_DNA"/>
</dbReference>
<dbReference type="EMBL" id="CAFAAD010000023">
    <property type="protein sequence ID" value="CAB4786921.1"/>
    <property type="molecule type" value="Genomic_DNA"/>
</dbReference>
<protein>
    <submittedName>
        <fullName evidence="5">Unannotated protein</fullName>
    </submittedName>
</protein>
<evidence type="ECO:0000313" key="9">
    <source>
        <dbReference type="EMBL" id="CAB4950547.1"/>
    </source>
</evidence>
<proteinExistence type="inferred from homology"/>
<dbReference type="InterPro" id="IPR000850">
    <property type="entry name" value="Adenylat/UMP-CMP_kin"/>
</dbReference>
<dbReference type="PROSITE" id="PS00113">
    <property type="entry name" value="ADENYLATE_KINASE"/>
    <property type="match status" value="1"/>
</dbReference>
<evidence type="ECO:0000256" key="3">
    <source>
        <dbReference type="ARBA" id="ARBA00022777"/>
    </source>
</evidence>
<evidence type="ECO:0000313" key="6">
    <source>
        <dbReference type="EMBL" id="CAB4630319.1"/>
    </source>
</evidence>
<dbReference type="AlphaFoldDB" id="A0A6J5ZEX9"/>
<name>A0A6J5ZEX9_9ZZZZ</name>
<dbReference type="EMBL" id="CAEZVC010000099">
    <property type="protein sequence ID" value="CAB4630319.1"/>
    <property type="molecule type" value="Genomic_DNA"/>
</dbReference>
<sequence>MTARLLIFGRQGAGKGTQSERLSAHYETPHISTGDMLRAAVAAGTPLGIEAKAVMDGGGLVSDEIILGVVEERLAEADVKANGFLLDGFPRTVVQAEGMAKFATIDVAIDLVVPEEIVLERISSRRVCAKCGAIYSVAAPPSTEWVCDKCGGEVQQRADDTPESIAKRLAAYTSETQPTIDFYAASGSLVRVDGLGSPDEVFARLLSAIDARLSN</sequence>
<dbReference type="GO" id="GO:0005524">
    <property type="term" value="F:ATP binding"/>
    <property type="evidence" value="ECO:0007669"/>
    <property type="project" value="InterPro"/>
</dbReference>
<evidence type="ECO:0000256" key="2">
    <source>
        <dbReference type="ARBA" id="ARBA00022741"/>
    </source>
</evidence>
<feature type="domain" description="Adenylate kinase active site lid" evidence="4">
    <location>
        <begin position="125"/>
        <end position="159"/>
    </location>
</feature>
<dbReference type="InterPro" id="IPR033690">
    <property type="entry name" value="Adenylat_kinase_CS"/>
</dbReference>
<dbReference type="HAMAP" id="MF_00235">
    <property type="entry name" value="Adenylate_kinase_Adk"/>
    <property type="match status" value="1"/>
</dbReference>
<dbReference type="EMBL" id="CAEZXY010000017">
    <property type="protein sequence ID" value="CAB4702102.1"/>
    <property type="molecule type" value="Genomic_DNA"/>
</dbReference>
<evidence type="ECO:0000313" key="8">
    <source>
        <dbReference type="EMBL" id="CAB4786921.1"/>
    </source>
</evidence>
<dbReference type="NCBIfam" id="NF001381">
    <property type="entry name" value="PRK00279.1-3"/>
    <property type="match status" value="1"/>
</dbReference>
<dbReference type="InterPro" id="IPR027417">
    <property type="entry name" value="P-loop_NTPase"/>
</dbReference>
<dbReference type="EMBL" id="CAESAL010000029">
    <property type="protein sequence ID" value="CAB4341141.1"/>
    <property type="molecule type" value="Genomic_DNA"/>
</dbReference>
<keyword evidence="2" id="KW-0547">Nucleotide-binding</keyword>
<dbReference type="CDD" id="cd01428">
    <property type="entry name" value="ADK"/>
    <property type="match status" value="1"/>
</dbReference>
<dbReference type="Gene3D" id="3.40.50.300">
    <property type="entry name" value="P-loop containing nucleotide triphosphate hydrolases"/>
    <property type="match status" value="1"/>
</dbReference>
<dbReference type="InterPro" id="IPR006259">
    <property type="entry name" value="Adenyl_kin_sub"/>
</dbReference>
<keyword evidence="3" id="KW-0418">Kinase</keyword>
<dbReference type="NCBIfam" id="NF011100">
    <property type="entry name" value="PRK14527.1"/>
    <property type="match status" value="1"/>
</dbReference>
<gene>
    <name evidence="6" type="ORF">UFOPK1906_01407</name>
    <name evidence="7" type="ORF">UFOPK2624_00605</name>
    <name evidence="8" type="ORF">UFOPK2969_00473</name>
    <name evidence="5" type="ORF">UFOPK3331_00994</name>
    <name evidence="9" type="ORF">UFOPK3785_00806</name>
    <name evidence="10" type="ORF">UFOPK4371_00591</name>
</gene>
<dbReference type="GO" id="GO:0004017">
    <property type="term" value="F:AMP kinase activity"/>
    <property type="evidence" value="ECO:0007669"/>
    <property type="project" value="InterPro"/>
</dbReference>
<dbReference type="PRINTS" id="PR00094">
    <property type="entry name" value="ADENYLTKNASE"/>
</dbReference>
<dbReference type="NCBIfam" id="TIGR01351">
    <property type="entry name" value="adk"/>
    <property type="match status" value="1"/>
</dbReference>
<keyword evidence="1" id="KW-0808">Transferase</keyword>
<reference evidence="5" key="1">
    <citation type="submission" date="2020-05" db="EMBL/GenBank/DDBJ databases">
        <authorList>
            <person name="Chiriac C."/>
            <person name="Salcher M."/>
            <person name="Ghai R."/>
            <person name="Kavagutti S V."/>
        </authorList>
    </citation>
    <scope>NUCLEOTIDE SEQUENCE</scope>
</reference>
<accession>A0A6J5ZEX9</accession>
<evidence type="ECO:0000259" key="4">
    <source>
        <dbReference type="Pfam" id="PF05191"/>
    </source>
</evidence>
<evidence type="ECO:0000313" key="10">
    <source>
        <dbReference type="EMBL" id="CAB5075833.1"/>
    </source>
</evidence>
<dbReference type="SUPFAM" id="SSF52540">
    <property type="entry name" value="P-loop containing nucleoside triphosphate hydrolases"/>
    <property type="match status" value="1"/>
</dbReference>
<dbReference type="InterPro" id="IPR007862">
    <property type="entry name" value="Adenylate_kinase_lid-dom"/>
</dbReference>
<evidence type="ECO:0000313" key="5">
    <source>
        <dbReference type="EMBL" id="CAB4341141.1"/>
    </source>
</evidence>
<evidence type="ECO:0000313" key="7">
    <source>
        <dbReference type="EMBL" id="CAB4702102.1"/>
    </source>
</evidence>
<dbReference type="FunFam" id="3.40.50.300:FF:000106">
    <property type="entry name" value="Adenylate kinase mitochondrial"/>
    <property type="match status" value="1"/>
</dbReference>
<evidence type="ECO:0000256" key="1">
    <source>
        <dbReference type="ARBA" id="ARBA00022679"/>
    </source>
</evidence>
<dbReference type="PANTHER" id="PTHR23359">
    <property type="entry name" value="NUCLEOTIDE KINASE"/>
    <property type="match status" value="1"/>
</dbReference>
<organism evidence="5">
    <name type="scientific">freshwater metagenome</name>
    <dbReference type="NCBI Taxonomy" id="449393"/>
    <lineage>
        <taxon>unclassified sequences</taxon>
        <taxon>metagenomes</taxon>
        <taxon>ecological metagenomes</taxon>
    </lineage>
</organism>